<dbReference type="OrthoDB" id="2168455at2"/>
<name>A0A1H9SP67_9LACT</name>
<sequence length="104" mass="12229">MYLTLYDFYEHYWWAMTSIFILIGLLITINFFKVQLFRKKTLFKEKMFDLVGSFILLLILGCANFFTAILYDEFNLPTDDILLLLSGYAVCVFIAQIVVTVRDT</sequence>
<feature type="transmembrane region" description="Helical" evidence="1">
    <location>
        <begin position="81"/>
        <end position="101"/>
    </location>
</feature>
<feature type="transmembrane region" description="Helical" evidence="1">
    <location>
        <begin position="48"/>
        <end position="69"/>
    </location>
</feature>
<dbReference type="EMBL" id="FOHA01000008">
    <property type="protein sequence ID" value="SER86668.1"/>
    <property type="molecule type" value="Genomic_DNA"/>
</dbReference>
<evidence type="ECO:0000313" key="3">
    <source>
        <dbReference type="Proteomes" id="UP000198948"/>
    </source>
</evidence>
<gene>
    <name evidence="2" type="ORF">SAMN04488559_10863</name>
</gene>
<keyword evidence="1" id="KW-0472">Membrane</keyword>
<organism evidence="2 3">
    <name type="scientific">Isobaculum melis</name>
    <dbReference type="NCBI Taxonomy" id="142588"/>
    <lineage>
        <taxon>Bacteria</taxon>
        <taxon>Bacillati</taxon>
        <taxon>Bacillota</taxon>
        <taxon>Bacilli</taxon>
        <taxon>Lactobacillales</taxon>
        <taxon>Carnobacteriaceae</taxon>
        <taxon>Isobaculum</taxon>
    </lineage>
</organism>
<feature type="transmembrane region" description="Helical" evidence="1">
    <location>
        <begin position="12"/>
        <end position="36"/>
    </location>
</feature>
<proteinExistence type="predicted"/>
<dbReference type="Proteomes" id="UP000198948">
    <property type="component" value="Unassembled WGS sequence"/>
</dbReference>
<protein>
    <submittedName>
        <fullName evidence="2">Uncharacterized protein</fullName>
    </submittedName>
</protein>
<keyword evidence="1" id="KW-0812">Transmembrane</keyword>
<dbReference type="AlphaFoldDB" id="A0A1H9SP67"/>
<evidence type="ECO:0000256" key="1">
    <source>
        <dbReference type="SAM" id="Phobius"/>
    </source>
</evidence>
<reference evidence="2 3" key="1">
    <citation type="submission" date="2016-10" db="EMBL/GenBank/DDBJ databases">
        <authorList>
            <person name="de Groot N.N."/>
        </authorList>
    </citation>
    <scope>NUCLEOTIDE SEQUENCE [LARGE SCALE GENOMIC DNA]</scope>
    <source>
        <strain evidence="2 3">DSM 13760</strain>
    </source>
</reference>
<evidence type="ECO:0000313" key="2">
    <source>
        <dbReference type="EMBL" id="SER86668.1"/>
    </source>
</evidence>
<accession>A0A1H9SP67</accession>
<keyword evidence="3" id="KW-1185">Reference proteome</keyword>
<keyword evidence="1" id="KW-1133">Transmembrane helix</keyword>
<dbReference type="RefSeq" id="WP_092652040.1">
    <property type="nucleotide sequence ID" value="NZ_FOHA01000008.1"/>
</dbReference>